<evidence type="ECO:0000313" key="4">
    <source>
        <dbReference type="EMBL" id="BBN69873.1"/>
    </source>
</evidence>
<dbReference type="EMBL" id="AP021554">
    <property type="protein sequence ID" value="BBN69873.1"/>
    <property type="molecule type" value="Genomic_DNA"/>
</dbReference>
<dbReference type="PANTHER" id="PTHR15454">
    <property type="entry name" value="NISCHARIN RELATED"/>
    <property type="match status" value="1"/>
</dbReference>
<accession>A0A5H2XPL7</accession>
<feature type="compositionally biased region" description="Basic and acidic residues" evidence="3">
    <location>
        <begin position="635"/>
        <end position="645"/>
    </location>
</feature>
<dbReference type="SMART" id="SM00369">
    <property type="entry name" value="LRR_TYP"/>
    <property type="match status" value="3"/>
</dbReference>
<dbReference type="Gene3D" id="3.80.10.10">
    <property type="entry name" value="Ribonuclease Inhibitor"/>
    <property type="match status" value="1"/>
</dbReference>
<dbReference type="SUPFAM" id="SSF52075">
    <property type="entry name" value="Outer arm dynein light chain 1"/>
    <property type="match status" value="1"/>
</dbReference>
<gene>
    <name evidence="4" type="ORF">Prudu_1217S000100</name>
</gene>
<dbReference type="GO" id="GO:0005737">
    <property type="term" value="C:cytoplasm"/>
    <property type="evidence" value="ECO:0007669"/>
    <property type="project" value="TreeGrafter"/>
</dbReference>
<organism evidence="4">
    <name type="scientific">Prunus dulcis</name>
    <name type="common">Almond</name>
    <name type="synonym">Amygdalus dulcis</name>
    <dbReference type="NCBI Taxonomy" id="3755"/>
    <lineage>
        <taxon>Eukaryota</taxon>
        <taxon>Viridiplantae</taxon>
        <taxon>Streptophyta</taxon>
        <taxon>Embryophyta</taxon>
        <taxon>Tracheophyta</taxon>
        <taxon>Spermatophyta</taxon>
        <taxon>Magnoliopsida</taxon>
        <taxon>eudicotyledons</taxon>
        <taxon>Gunneridae</taxon>
        <taxon>Pentapetalae</taxon>
        <taxon>rosids</taxon>
        <taxon>fabids</taxon>
        <taxon>Rosales</taxon>
        <taxon>Rosaceae</taxon>
        <taxon>Amygdaloideae</taxon>
        <taxon>Amygdaleae</taxon>
        <taxon>Prunus</taxon>
    </lineage>
</organism>
<feature type="region of interest" description="Disordered" evidence="3">
    <location>
        <begin position="222"/>
        <end position="255"/>
    </location>
</feature>
<evidence type="ECO:0000256" key="3">
    <source>
        <dbReference type="SAM" id="MobiDB-lite"/>
    </source>
</evidence>
<keyword evidence="1" id="KW-0433">Leucine-rich repeat</keyword>
<dbReference type="InterPro" id="IPR025875">
    <property type="entry name" value="Leu-rich_rpt_4"/>
</dbReference>
<feature type="region of interest" description="Disordered" evidence="3">
    <location>
        <begin position="633"/>
        <end position="694"/>
    </location>
</feature>
<feature type="compositionally biased region" description="Polar residues" evidence="3">
    <location>
        <begin position="385"/>
        <end position="400"/>
    </location>
</feature>
<evidence type="ECO:0000256" key="1">
    <source>
        <dbReference type="ARBA" id="ARBA00022614"/>
    </source>
</evidence>
<dbReference type="InterPro" id="IPR003591">
    <property type="entry name" value="Leu-rich_rpt_typical-subtyp"/>
</dbReference>
<dbReference type="InterPro" id="IPR001611">
    <property type="entry name" value="Leu-rich_rpt"/>
</dbReference>
<evidence type="ECO:0000256" key="2">
    <source>
        <dbReference type="ARBA" id="ARBA00022737"/>
    </source>
</evidence>
<dbReference type="Pfam" id="PF13855">
    <property type="entry name" value="LRR_8"/>
    <property type="match status" value="1"/>
</dbReference>
<name>A0A5H2XPL7_PRUDU</name>
<keyword evidence="2" id="KW-0677">Repeat</keyword>
<dbReference type="FunFam" id="3.80.10.10:FF:000320">
    <property type="entry name" value="Protein phosphatase 1 regulatory subunit pprA"/>
    <property type="match status" value="1"/>
</dbReference>
<feature type="region of interest" description="Disordered" evidence="3">
    <location>
        <begin position="157"/>
        <end position="203"/>
    </location>
</feature>
<proteinExistence type="predicted"/>
<dbReference type="PANTHER" id="PTHR15454:SF7">
    <property type="entry name" value="OS07G0106100 PROTEIN"/>
    <property type="match status" value="1"/>
</dbReference>
<feature type="region of interest" description="Disordered" evidence="3">
    <location>
        <begin position="385"/>
        <end position="417"/>
    </location>
</feature>
<dbReference type="SMART" id="SM00365">
    <property type="entry name" value="LRR_SD22"/>
    <property type="match status" value="4"/>
</dbReference>
<sequence length="891" mass="96861">YITRSRSFELPDNNEHNSLPLIVFGVIETLVVCHPGSLPVMVRFSCFQAHVHCPKPKKTLQPSVEAMHKTLQVSSQNQALKNSSGKTSLNLSQTEGISQVNSSLKHVSSLEADWKSGDMESSFIKESDLKVTQTGRIIKSRSLGSALYLKGRASANNDAEDETDQGISCDGSQDHNGLVVPDGSRDRGESPPEQCQTSPTSDYCQVRSGIVNHESIFSIGEPLHTEKEGPENSDTPPSGEFGIDSGDHTPRAPQGLVKSHSFANISACSPTIEGHSPINRLPVHSRSSEDLHVLGIQRKGISVIQEKDDDIGGKSENRNFENSIDDGYDSCNYSGYAKDWIVPATDEVRTEKNLQGESSVQSWNELPSKDFRVKRIEEWVNNLQHSSPLEETNELPQSNDQVKRDSNDSNGLVAAKTDAKVTPGMEAAKRYISSLSAAATTAHLANHGLVVIPFLSAFVNLKVVNLSGNSIVRITAGALPRGLHMLNLSKNNISTIEGLRELTRLRVLDLSYNRILRIGHGLASCSSLKELYLAGNKISEVEGLHRLLKLTVLDLRFNKISTAKCLGQLAANYNSLQAISLEGNPAQKNVGDDQLKKYLQGLLPHMAYYNRQQIKNSTLKDAADRSVRLGISNHQFDRGLRPDHKAPRKASHGISSHRPSTHGHGNQSVVPLKKSRARHAHLPPSGTKASTHSRHHYFDLGSKLMNLKQDLSMRRSRSEGTMAAIQTLRVIFTGIGLTELLVVLLRHRVELDRVSAIGFGPVRVIRKPHHHNWANTVLDAVIGDAAEPAHLGGSLGGAEAAAAHNDDAEPEPLDFQAQPLLHVVVLNYVNFERNLSLHQRLGQIGSFGCGEGIEVVFQLLPGFGGGNGVVGEVGVDRAPVGAVEAACGAHV</sequence>
<protein>
    <submittedName>
        <fullName evidence="4">Outer arm dynein light chain 1 protein</fullName>
    </submittedName>
</protein>
<dbReference type="Pfam" id="PF12799">
    <property type="entry name" value="LRR_4"/>
    <property type="match status" value="1"/>
</dbReference>
<dbReference type="AlphaFoldDB" id="A0A5H2XPL7"/>
<reference evidence="4" key="1">
    <citation type="journal article" date="2019" name="Science">
        <title>Mutation of a bHLH transcription factor allowed almond domestication.</title>
        <authorList>
            <person name="Sanchez-Perez R."/>
            <person name="Pavan S."/>
            <person name="Mazzeo R."/>
            <person name="Moldovan C."/>
            <person name="Aiese Cigliano R."/>
            <person name="Del Cueto J."/>
            <person name="Ricciardi F."/>
            <person name="Lotti C."/>
            <person name="Ricciardi L."/>
            <person name="Dicenta F."/>
            <person name="Lopez-Marques R.L."/>
            <person name="Lindberg Moller B."/>
        </authorList>
    </citation>
    <scope>NUCLEOTIDE SEQUENCE</scope>
</reference>
<feature type="compositionally biased region" description="Polar residues" evidence="3">
    <location>
        <begin position="193"/>
        <end position="203"/>
    </location>
</feature>
<dbReference type="PROSITE" id="PS51450">
    <property type="entry name" value="LRR"/>
    <property type="match status" value="3"/>
</dbReference>
<feature type="non-terminal residue" evidence="4">
    <location>
        <position position="1"/>
    </location>
</feature>
<feature type="compositionally biased region" description="Polar residues" evidence="3">
    <location>
        <begin position="653"/>
        <end position="669"/>
    </location>
</feature>
<dbReference type="InterPro" id="IPR032675">
    <property type="entry name" value="LRR_dom_sf"/>
</dbReference>